<comment type="subcellular location">
    <subcellularLocation>
        <location evidence="1">Membrane</location>
        <topology evidence="1">Multi-pass membrane protein</topology>
    </subcellularLocation>
</comment>
<evidence type="ECO:0000256" key="3">
    <source>
        <dbReference type="ARBA" id="ARBA00022989"/>
    </source>
</evidence>
<evidence type="ECO:0000256" key="1">
    <source>
        <dbReference type="ARBA" id="ARBA00004141"/>
    </source>
</evidence>
<feature type="non-terminal residue" evidence="11">
    <location>
        <position position="1"/>
    </location>
</feature>
<dbReference type="Pfam" id="PF00001">
    <property type="entry name" value="7tm_1"/>
    <property type="match status" value="1"/>
</dbReference>
<accession>A0ABV0SJ01</accession>
<reference evidence="11 12" key="1">
    <citation type="submission" date="2021-06" db="EMBL/GenBank/DDBJ databases">
        <authorList>
            <person name="Palmer J.M."/>
        </authorList>
    </citation>
    <scope>NUCLEOTIDE SEQUENCE [LARGE SCALE GENOMIC DNA]</scope>
    <source>
        <strain evidence="11 12">XC_2019</strain>
        <tissue evidence="11">Muscle</tissue>
    </source>
</reference>
<keyword evidence="4" id="KW-0297">G-protein coupled receptor</keyword>
<dbReference type="Proteomes" id="UP001434883">
    <property type="component" value="Unassembled WGS sequence"/>
</dbReference>
<feature type="domain" description="G-protein coupled receptors family 1 profile" evidence="10">
    <location>
        <begin position="1"/>
        <end position="273"/>
    </location>
</feature>
<feature type="transmembrane region" description="Helical" evidence="9">
    <location>
        <begin position="213"/>
        <end position="234"/>
    </location>
</feature>
<evidence type="ECO:0000313" key="11">
    <source>
        <dbReference type="EMBL" id="MEQ2219533.1"/>
    </source>
</evidence>
<gene>
    <name evidence="11" type="ORF">XENOCAPTIV_019373</name>
</gene>
<comment type="caution">
    <text evidence="11">The sequence shown here is derived from an EMBL/GenBank/DDBJ whole genome shotgun (WGS) entry which is preliminary data.</text>
</comment>
<name>A0ABV0SJ01_9TELE</name>
<keyword evidence="2 9" id="KW-0812">Transmembrane</keyword>
<dbReference type="InterPro" id="IPR017452">
    <property type="entry name" value="GPCR_Rhodpsn_7TM"/>
</dbReference>
<protein>
    <recommendedName>
        <fullName evidence="10">G-protein coupled receptors family 1 profile domain-containing protein</fullName>
    </recommendedName>
</protein>
<keyword evidence="3 9" id="KW-1133">Transmembrane helix</keyword>
<dbReference type="EMBL" id="JAHRIN010079726">
    <property type="protein sequence ID" value="MEQ2219533.1"/>
    <property type="molecule type" value="Genomic_DNA"/>
</dbReference>
<dbReference type="InterPro" id="IPR000276">
    <property type="entry name" value="GPCR_Rhodpsn"/>
</dbReference>
<keyword evidence="5 9" id="KW-0472">Membrane</keyword>
<feature type="compositionally biased region" description="Polar residues" evidence="8">
    <location>
        <begin position="336"/>
        <end position="345"/>
    </location>
</feature>
<organism evidence="11 12">
    <name type="scientific">Xenoophorus captivus</name>
    <dbReference type="NCBI Taxonomy" id="1517983"/>
    <lineage>
        <taxon>Eukaryota</taxon>
        <taxon>Metazoa</taxon>
        <taxon>Chordata</taxon>
        <taxon>Craniata</taxon>
        <taxon>Vertebrata</taxon>
        <taxon>Euteleostomi</taxon>
        <taxon>Actinopterygii</taxon>
        <taxon>Neopterygii</taxon>
        <taxon>Teleostei</taxon>
        <taxon>Neoteleostei</taxon>
        <taxon>Acanthomorphata</taxon>
        <taxon>Ovalentaria</taxon>
        <taxon>Atherinomorphae</taxon>
        <taxon>Cyprinodontiformes</taxon>
        <taxon>Goodeidae</taxon>
        <taxon>Xenoophorus</taxon>
    </lineage>
</organism>
<dbReference type="PANTHER" id="PTHR24240">
    <property type="entry name" value="OPSIN"/>
    <property type="match status" value="1"/>
</dbReference>
<keyword evidence="12" id="KW-1185">Reference proteome</keyword>
<evidence type="ECO:0000313" key="12">
    <source>
        <dbReference type="Proteomes" id="UP001434883"/>
    </source>
</evidence>
<dbReference type="PRINTS" id="PR00237">
    <property type="entry name" value="GPCRRHODOPSN"/>
</dbReference>
<evidence type="ECO:0000256" key="8">
    <source>
        <dbReference type="SAM" id="MobiDB-lite"/>
    </source>
</evidence>
<evidence type="ECO:0000256" key="4">
    <source>
        <dbReference type="ARBA" id="ARBA00023040"/>
    </source>
</evidence>
<evidence type="ECO:0000256" key="9">
    <source>
        <dbReference type="SAM" id="Phobius"/>
    </source>
</evidence>
<evidence type="ECO:0000256" key="6">
    <source>
        <dbReference type="ARBA" id="ARBA00023170"/>
    </source>
</evidence>
<evidence type="ECO:0000256" key="7">
    <source>
        <dbReference type="ARBA" id="ARBA00023224"/>
    </source>
</evidence>
<dbReference type="Gene3D" id="1.20.1070.10">
    <property type="entry name" value="Rhodopsin 7-helix transmembrane proteins"/>
    <property type="match status" value="1"/>
</dbReference>
<dbReference type="PROSITE" id="PS50262">
    <property type="entry name" value="G_PROTEIN_RECEP_F1_2"/>
    <property type="match status" value="1"/>
</dbReference>
<evidence type="ECO:0000256" key="2">
    <source>
        <dbReference type="ARBA" id="ARBA00022692"/>
    </source>
</evidence>
<sequence length="388" mass="42807">VDGFFTLVFGLSSIYTLMVISITRYIKGCHPNRGLIPREPVFLHSYQGPEPPALSVLFQLITLPEVLFSSSCSSSGSLLGSGLEPHCSAGAATQVGIQVQIQIHSMSSNFTLQLCGCCTADRGYGTCEIDWSKASYSSTYRSYIIAIFVFCFFMPVLIMLFCYVSIINTVKRGNALSADGDLTDRQRKIERDVTIVSFLQFHQAQSLQRSAEFNFPCFLIQVSIVICTAFILAWSPYAVVSMWSACGFHVPNLTSIFTRLFAKSASFYNPLIYFGLSSKFRKDVAILLPCTQNPKDTVRLKRFKPKADAHGHRPAGGGARLKVPLNCSEKKYSAMNQTPQATTPDSGREIPQPVIPSTGTTTPDTKEVFFINVSHPSEASSEFECVRL</sequence>
<keyword evidence="7" id="KW-0807">Transducer</keyword>
<feature type="transmembrane region" description="Helical" evidence="9">
    <location>
        <begin position="143"/>
        <end position="166"/>
    </location>
</feature>
<dbReference type="SUPFAM" id="SSF81321">
    <property type="entry name" value="Family A G protein-coupled receptor-like"/>
    <property type="match status" value="1"/>
</dbReference>
<evidence type="ECO:0000256" key="5">
    <source>
        <dbReference type="ARBA" id="ARBA00023136"/>
    </source>
</evidence>
<dbReference type="InterPro" id="IPR050125">
    <property type="entry name" value="GPCR_opsins"/>
</dbReference>
<evidence type="ECO:0000259" key="10">
    <source>
        <dbReference type="PROSITE" id="PS50262"/>
    </source>
</evidence>
<keyword evidence="6" id="KW-0675">Receptor</keyword>
<feature type="transmembrane region" description="Helical" evidence="9">
    <location>
        <begin position="6"/>
        <end position="26"/>
    </location>
</feature>
<proteinExistence type="predicted"/>
<feature type="region of interest" description="Disordered" evidence="8">
    <location>
        <begin position="336"/>
        <end position="361"/>
    </location>
</feature>